<comment type="caution">
    <text evidence="1">The sequence shown here is derived from an EMBL/GenBank/DDBJ whole genome shotgun (WGS) entry which is preliminary data.</text>
</comment>
<feature type="non-terminal residue" evidence="1">
    <location>
        <position position="1"/>
    </location>
</feature>
<organism evidence="1 2">
    <name type="scientific">Cetraspora pellucida</name>
    <dbReference type="NCBI Taxonomy" id="1433469"/>
    <lineage>
        <taxon>Eukaryota</taxon>
        <taxon>Fungi</taxon>
        <taxon>Fungi incertae sedis</taxon>
        <taxon>Mucoromycota</taxon>
        <taxon>Glomeromycotina</taxon>
        <taxon>Glomeromycetes</taxon>
        <taxon>Diversisporales</taxon>
        <taxon>Gigasporaceae</taxon>
        <taxon>Cetraspora</taxon>
    </lineage>
</organism>
<evidence type="ECO:0000313" key="2">
    <source>
        <dbReference type="Proteomes" id="UP000789366"/>
    </source>
</evidence>
<accession>A0ACA9R1N2</accession>
<evidence type="ECO:0000313" key="1">
    <source>
        <dbReference type="EMBL" id="CAG8772417.1"/>
    </source>
</evidence>
<name>A0ACA9R1N2_9GLOM</name>
<keyword evidence="2" id="KW-1185">Reference proteome</keyword>
<feature type="non-terminal residue" evidence="1">
    <location>
        <position position="81"/>
    </location>
</feature>
<proteinExistence type="predicted"/>
<protein>
    <submittedName>
        <fullName evidence="1">5716_t:CDS:1</fullName>
    </submittedName>
</protein>
<sequence length="81" mass="9584">ESDEESDEFDDNPTEYDEFDELDEKSKIKSEFMAADMKIQELSIILQKIPNVIHTSKFISTNDIARQFKERRDKINILDEI</sequence>
<dbReference type="EMBL" id="CAJVPW010054892">
    <property type="protein sequence ID" value="CAG8772417.1"/>
    <property type="molecule type" value="Genomic_DNA"/>
</dbReference>
<dbReference type="Proteomes" id="UP000789366">
    <property type="component" value="Unassembled WGS sequence"/>
</dbReference>
<gene>
    <name evidence="1" type="ORF">SPELUC_LOCUS15864</name>
</gene>
<reference evidence="1" key="1">
    <citation type="submission" date="2021-06" db="EMBL/GenBank/DDBJ databases">
        <authorList>
            <person name="Kallberg Y."/>
            <person name="Tangrot J."/>
            <person name="Rosling A."/>
        </authorList>
    </citation>
    <scope>NUCLEOTIDE SEQUENCE</scope>
    <source>
        <strain evidence="1">28 12/20/2015</strain>
    </source>
</reference>